<proteinExistence type="predicted"/>
<feature type="transmembrane region" description="Helical" evidence="1">
    <location>
        <begin position="243"/>
        <end position="263"/>
    </location>
</feature>
<dbReference type="PANTHER" id="PTHR23028">
    <property type="entry name" value="ACETYLTRANSFERASE"/>
    <property type="match status" value="1"/>
</dbReference>
<dbReference type="InterPro" id="IPR050879">
    <property type="entry name" value="Acyltransferase_3"/>
</dbReference>
<name>A0ABW4XDD7_9ACTN</name>
<dbReference type="Pfam" id="PF01757">
    <property type="entry name" value="Acyl_transf_3"/>
    <property type="match status" value="1"/>
</dbReference>
<evidence type="ECO:0000313" key="3">
    <source>
        <dbReference type="EMBL" id="MFD2092774.1"/>
    </source>
</evidence>
<dbReference type="PANTHER" id="PTHR23028:SF53">
    <property type="entry name" value="ACYL_TRANSF_3 DOMAIN-CONTAINING PROTEIN"/>
    <property type="match status" value="1"/>
</dbReference>
<feature type="transmembrane region" description="Helical" evidence="1">
    <location>
        <begin position="88"/>
        <end position="108"/>
    </location>
</feature>
<feature type="transmembrane region" description="Helical" evidence="1">
    <location>
        <begin position="315"/>
        <end position="334"/>
    </location>
</feature>
<protein>
    <submittedName>
        <fullName evidence="3">Acyltransferase family protein</fullName>
        <ecNumber evidence="3">2.3.-.-</ecNumber>
    </submittedName>
</protein>
<dbReference type="GO" id="GO:0016746">
    <property type="term" value="F:acyltransferase activity"/>
    <property type="evidence" value="ECO:0007669"/>
    <property type="project" value="UniProtKB-KW"/>
</dbReference>
<feature type="transmembrane region" description="Helical" evidence="1">
    <location>
        <begin position="174"/>
        <end position="194"/>
    </location>
</feature>
<dbReference type="EC" id="2.3.-.-" evidence="3"/>
<dbReference type="InterPro" id="IPR002656">
    <property type="entry name" value="Acyl_transf_3_dom"/>
</dbReference>
<keyword evidence="3" id="KW-0012">Acyltransferase</keyword>
<gene>
    <name evidence="3" type="ORF">ACFSHS_14455</name>
</gene>
<keyword evidence="1" id="KW-0812">Transmembrane</keyword>
<sequence>MGAAPAAPAHVDATPRSSGHVPALDGLRGVAVLLVIGMHIGLAALPGGQVGVLLFFSLSGFLITLLLLQDVGTGAQGTLRRFYARRALRLLPAWAAMVAACAGLALIWPTMERAPETLQGLPMVLVQAGNWVRAFQGSGSLGMLDHTWSLAVEEQFYLVWPVVLLLVLRLTGRLWPVAAVAVAGCCAAMVARLSVDGVDEEALSRVYNGTDTQADHLLLGCALAVVVTAAGHRGSLPVLRAALTRLALPAALFLAAIVVTLPFEDAEPAYRLALAGIAVASAVLVGAAYLSDGGRVAPLLGAPWLRWTGARSYGLYLWHYPVILLVSATGLVPYTRPKQVLEVALSFTVAALSYRWIEQPFLRRRERFRAATRAAREPVGVG</sequence>
<dbReference type="Proteomes" id="UP001597402">
    <property type="component" value="Unassembled WGS sequence"/>
</dbReference>
<feature type="transmembrane region" description="Helical" evidence="1">
    <location>
        <begin position="269"/>
        <end position="290"/>
    </location>
</feature>
<keyword evidence="4" id="KW-1185">Reference proteome</keyword>
<accession>A0ABW4XDD7</accession>
<evidence type="ECO:0000256" key="1">
    <source>
        <dbReference type="SAM" id="Phobius"/>
    </source>
</evidence>
<feature type="transmembrane region" description="Helical" evidence="1">
    <location>
        <begin position="214"/>
        <end position="231"/>
    </location>
</feature>
<keyword evidence="1" id="KW-1133">Transmembrane helix</keyword>
<dbReference type="EMBL" id="JBHUHP010000014">
    <property type="protein sequence ID" value="MFD2092774.1"/>
    <property type="molecule type" value="Genomic_DNA"/>
</dbReference>
<keyword evidence="1" id="KW-0472">Membrane</keyword>
<organism evidence="3 4">
    <name type="scientific">Blastococcus deserti</name>
    <dbReference type="NCBI Taxonomy" id="2259033"/>
    <lineage>
        <taxon>Bacteria</taxon>
        <taxon>Bacillati</taxon>
        <taxon>Actinomycetota</taxon>
        <taxon>Actinomycetes</taxon>
        <taxon>Geodermatophilales</taxon>
        <taxon>Geodermatophilaceae</taxon>
        <taxon>Blastococcus</taxon>
    </lineage>
</organism>
<dbReference type="RefSeq" id="WP_376877330.1">
    <property type="nucleotide sequence ID" value="NZ_JBHUHP010000014.1"/>
</dbReference>
<feature type="domain" description="Acyltransferase 3" evidence="2">
    <location>
        <begin position="22"/>
        <end position="336"/>
    </location>
</feature>
<feature type="transmembrane region" description="Helical" evidence="1">
    <location>
        <begin position="50"/>
        <end position="68"/>
    </location>
</feature>
<comment type="caution">
    <text evidence="3">The sequence shown here is derived from an EMBL/GenBank/DDBJ whole genome shotgun (WGS) entry which is preliminary data.</text>
</comment>
<evidence type="ECO:0000259" key="2">
    <source>
        <dbReference type="Pfam" id="PF01757"/>
    </source>
</evidence>
<keyword evidence="3" id="KW-0808">Transferase</keyword>
<reference evidence="4" key="1">
    <citation type="journal article" date="2019" name="Int. J. Syst. Evol. Microbiol.">
        <title>The Global Catalogue of Microorganisms (GCM) 10K type strain sequencing project: providing services to taxonomists for standard genome sequencing and annotation.</title>
        <authorList>
            <consortium name="The Broad Institute Genomics Platform"/>
            <consortium name="The Broad Institute Genome Sequencing Center for Infectious Disease"/>
            <person name="Wu L."/>
            <person name="Ma J."/>
        </authorList>
    </citation>
    <scope>NUCLEOTIDE SEQUENCE [LARGE SCALE GENOMIC DNA]</scope>
    <source>
        <strain evidence="4">JCM 3338</strain>
    </source>
</reference>
<evidence type="ECO:0000313" key="4">
    <source>
        <dbReference type="Proteomes" id="UP001597402"/>
    </source>
</evidence>